<protein>
    <submittedName>
        <fullName evidence="1">Uncharacterized protein</fullName>
    </submittedName>
</protein>
<evidence type="ECO:0000313" key="1">
    <source>
        <dbReference type="EMBL" id="QHQ63199.1"/>
    </source>
</evidence>
<proteinExistence type="predicted"/>
<dbReference type="AlphaFoldDB" id="A0A6P1TSK8"/>
<name>A0A6P1TSK8_9FIRM</name>
<reference evidence="1 2" key="1">
    <citation type="submission" date="2020-01" db="EMBL/GenBank/DDBJ databases">
        <title>Genome analysis of Anaerocolumna sp. CBA3638.</title>
        <authorList>
            <person name="Kim J."/>
            <person name="Roh S.W."/>
        </authorList>
    </citation>
    <scope>NUCLEOTIDE SEQUENCE [LARGE SCALE GENOMIC DNA]</scope>
    <source>
        <strain evidence="1 2">CBA3638</strain>
    </source>
</reference>
<dbReference type="KEGG" id="anr:Ana3638_22485"/>
<keyword evidence="2" id="KW-1185">Reference proteome</keyword>
<accession>A0A6P1TSK8</accession>
<sequence>MEKNPYFGFPFPIPLYMFTEILDCILDLLSVICLFVPNSQPASNTVSLYTIKNLVEIIIKLLDSIVDGGPYDLVDVTADHIRVSIKIR</sequence>
<dbReference type="RefSeq" id="WP_161840020.1">
    <property type="nucleotide sequence ID" value="NZ_CP048000.1"/>
</dbReference>
<dbReference type="Proteomes" id="UP000464314">
    <property type="component" value="Chromosome"/>
</dbReference>
<organism evidence="1 2">
    <name type="scientific">Anaerocolumna sedimenticola</name>
    <dbReference type="NCBI Taxonomy" id="2696063"/>
    <lineage>
        <taxon>Bacteria</taxon>
        <taxon>Bacillati</taxon>
        <taxon>Bacillota</taxon>
        <taxon>Clostridia</taxon>
        <taxon>Lachnospirales</taxon>
        <taxon>Lachnospiraceae</taxon>
        <taxon>Anaerocolumna</taxon>
    </lineage>
</organism>
<gene>
    <name evidence="1" type="ORF">Ana3638_22485</name>
</gene>
<dbReference type="EMBL" id="CP048000">
    <property type="protein sequence ID" value="QHQ63199.1"/>
    <property type="molecule type" value="Genomic_DNA"/>
</dbReference>
<evidence type="ECO:0000313" key="2">
    <source>
        <dbReference type="Proteomes" id="UP000464314"/>
    </source>
</evidence>